<dbReference type="SMART" id="SM00422">
    <property type="entry name" value="HTH_MERR"/>
    <property type="match status" value="1"/>
</dbReference>
<reference evidence="6" key="1">
    <citation type="journal article" date="2011" name="MBio">
        <title>Novel metabolic attributes of the genus Cyanothece, comprising a group of unicellular nitrogen-fixing Cyanobacteria.</title>
        <authorList>
            <person name="Bandyopadhyay A."/>
            <person name="Elvitigala T."/>
            <person name="Welsh E."/>
            <person name="Stockel J."/>
            <person name="Liberton M."/>
            <person name="Min H."/>
            <person name="Sherman L.A."/>
            <person name="Pakrasi H.B."/>
        </authorList>
    </citation>
    <scope>NUCLEOTIDE SEQUENCE [LARGE SCALE GENOMIC DNA]</scope>
    <source>
        <strain evidence="6">PCC 8801</strain>
    </source>
</reference>
<dbReference type="STRING" id="41431.PCC8801_3620"/>
<name>B7K1P0_RIPO1</name>
<evidence type="ECO:0000256" key="3">
    <source>
        <dbReference type="ARBA" id="ARBA00023163"/>
    </source>
</evidence>
<dbReference type="PANTHER" id="PTHR30204:SF94">
    <property type="entry name" value="HEAVY METAL-DEPENDENT TRANSCRIPTIONAL REGULATOR HI_0293-RELATED"/>
    <property type="match status" value="1"/>
</dbReference>
<dbReference type="Proteomes" id="UP000008204">
    <property type="component" value="Chromosome"/>
</dbReference>
<dbReference type="Pfam" id="PF13411">
    <property type="entry name" value="MerR_1"/>
    <property type="match status" value="1"/>
</dbReference>
<dbReference type="KEGG" id="cyp:PCC8801_3620"/>
<dbReference type="EMBL" id="CP001287">
    <property type="protein sequence ID" value="ACK67582.1"/>
    <property type="molecule type" value="Genomic_DNA"/>
</dbReference>
<proteinExistence type="predicted"/>
<gene>
    <name evidence="5" type="ordered locus">PCC8801_3620</name>
</gene>
<dbReference type="InterPro" id="IPR000551">
    <property type="entry name" value="MerR-type_HTH_dom"/>
</dbReference>
<dbReference type="CDD" id="cd04770">
    <property type="entry name" value="HTH_HMRTR"/>
    <property type="match status" value="1"/>
</dbReference>
<evidence type="ECO:0000313" key="6">
    <source>
        <dbReference type="Proteomes" id="UP000008204"/>
    </source>
</evidence>
<dbReference type="GO" id="GO:0003700">
    <property type="term" value="F:DNA-binding transcription factor activity"/>
    <property type="evidence" value="ECO:0007669"/>
    <property type="project" value="InterPro"/>
</dbReference>
<dbReference type="OrthoDB" id="9791488at2"/>
<evidence type="ECO:0000256" key="1">
    <source>
        <dbReference type="ARBA" id="ARBA00023015"/>
    </source>
</evidence>
<organism evidence="5 6">
    <name type="scientific">Rippkaea orientalis (strain PCC 8801 / RF-1)</name>
    <name type="common">Cyanothece sp. (strain PCC 8801)</name>
    <dbReference type="NCBI Taxonomy" id="41431"/>
    <lineage>
        <taxon>Bacteria</taxon>
        <taxon>Bacillati</taxon>
        <taxon>Cyanobacteriota</taxon>
        <taxon>Cyanophyceae</taxon>
        <taxon>Oscillatoriophycideae</taxon>
        <taxon>Chroococcales</taxon>
        <taxon>Aphanothecaceae</taxon>
        <taxon>Rippkaea</taxon>
        <taxon>Rippkaea orientalis</taxon>
    </lineage>
</organism>
<accession>B7K1P0</accession>
<dbReference type="eggNOG" id="COG0789">
    <property type="taxonomic scope" value="Bacteria"/>
</dbReference>
<dbReference type="PRINTS" id="PR00040">
    <property type="entry name" value="HTHMERR"/>
</dbReference>
<keyword evidence="6" id="KW-1185">Reference proteome</keyword>
<dbReference type="RefSeq" id="WP_012596840.1">
    <property type="nucleotide sequence ID" value="NC_011726.1"/>
</dbReference>
<sequence>MMNTSSYLKIGELAQQTGLSVGNLRYYSDLGLLEPVTRGENGYRYYSQQATQQVEFIKKAQAIGFTLEEIKQILDVRDRGETPCHLVQTLLDHKIEELEIKIKQMTLFKSELEGYRTDWIIHPHLQSSSAEICPLISSVSLNSEHNTP</sequence>
<dbReference type="HOGENOM" id="CLU_060077_2_2_3"/>
<dbReference type="InterPro" id="IPR047057">
    <property type="entry name" value="MerR_fam"/>
</dbReference>
<dbReference type="SUPFAM" id="SSF46955">
    <property type="entry name" value="Putative DNA-binding domain"/>
    <property type="match status" value="1"/>
</dbReference>
<keyword evidence="3" id="KW-0804">Transcription</keyword>
<evidence type="ECO:0000259" key="4">
    <source>
        <dbReference type="PROSITE" id="PS50937"/>
    </source>
</evidence>
<evidence type="ECO:0000313" key="5">
    <source>
        <dbReference type="EMBL" id="ACK67582.1"/>
    </source>
</evidence>
<feature type="domain" description="HTH merR-type" evidence="4">
    <location>
        <begin position="7"/>
        <end position="76"/>
    </location>
</feature>
<evidence type="ECO:0000256" key="2">
    <source>
        <dbReference type="ARBA" id="ARBA00023125"/>
    </source>
</evidence>
<dbReference type="PROSITE" id="PS50937">
    <property type="entry name" value="HTH_MERR_2"/>
    <property type="match status" value="1"/>
</dbReference>
<protein>
    <submittedName>
        <fullName evidence="5">Transcriptional regulator, MerR family</fullName>
    </submittedName>
</protein>
<keyword evidence="2" id="KW-0238">DNA-binding</keyword>
<dbReference type="Gene3D" id="1.10.1660.10">
    <property type="match status" value="1"/>
</dbReference>
<dbReference type="PANTHER" id="PTHR30204">
    <property type="entry name" value="REDOX-CYCLING DRUG-SENSING TRANSCRIPTIONAL ACTIVATOR SOXR"/>
    <property type="match status" value="1"/>
</dbReference>
<dbReference type="GO" id="GO:0003677">
    <property type="term" value="F:DNA binding"/>
    <property type="evidence" value="ECO:0007669"/>
    <property type="project" value="UniProtKB-KW"/>
</dbReference>
<dbReference type="AlphaFoldDB" id="B7K1P0"/>
<dbReference type="InterPro" id="IPR009061">
    <property type="entry name" value="DNA-bd_dom_put_sf"/>
</dbReference>
<keyword evidence="1" id="KW-0805">Transcription regulation</keyword>